<dbReference type="InterPro" id="IPR000424">
    <property type="entry name" value="Primosome_PriB/ssb"/>
</dbReference>
<keyword evidence="1 2" id="KW-0238">DNA-binding</keyword>
<evidence type="ECO:0000313" key="6">
    <source>
        <dbReference type="Proteomes" id="UP000316612"/>
    </source>
</evidence>
<dbReference type="GO" id="GO:0006260">
    <property type="term" value="P:DNA replication"/>
    <property type="evidence" value="ECO:0007669"/>
    <property type="project" value="InterPro"/>
</dbReference>
<dbReference type="SUPFAM" id="SSF50249">
    <property type="entry name" value="Nucleic acid-binding proteins"/>
    <property type="match status" value="1"/>
</dbReference>
<reference evidence="5 6" key="1">
    <citation type="submission" date="2019-06" db="EMBL/GenBank/DDBJ databases">
        <title>Whole genome shotgun sequence of Glutamicibacter uratoxydans NBRC 15515.</title>
        <authorList>
            <person name="Hosoyama A."/>
            <person name="Uohara A."/>
            <person name="Ohji S."/>
            <person name="Ichikawa N."/>
        </authorList>
    </citation>
    <scope>NUCLEOTIDE SEQUENCE [LARGE SCALE GENOMIC DNA]</scope>
    <source>
        <strain evidence="5 6">NBRC 15515</strain>
    </source>
</reference>
<dbReference type="InterPro" id="IPR011344">
    <property type="entry name" value="ssDNA-bd"/>
</dbReference>
<dbReference type="OrthoDB" id="4427276at2"/>
<dbReference type="NCBIfam" id="TIGR00621">
    <property type="entry name" value="ssb"/>
    <property type="match status" value="1"/>
</dbReference>
<dbReference type="RefSeq" id="WP_141364441.1">
    <property type="nucleotide sequence ID" value="NZ_BAAAJL010000010.1"/>
</dbReference>
<dbReference type="CDD" id="cd04496">
    <property type="entry name" value="SSB_OBF"/>
    <property type="match status" value="1"/>
</dbReference>
<dbReference type="Gene3D" id="2.40.50.140">
    <property type="entry name" value="Nucleic acid-binding proteins"/>
    <property type="match status" value="1"/>
</dbReference>
<feature type="region of interest" description="Disordered" evidence="4">
    <location>
        <begin position="117"/>
        <end position="149"/>
    </location>
</feature>
<protein>
    <recommendedName>
        <fullName evidence="2 3">Single-stranded DNA-binding protein</fullName>
    </recommendedName>
</protein>
<evidence type="ECO:0000256" key="4">
    <source>
        <dbReference type="SAM" id="MobiDB-lite"/>
    </source>
</evidence>
<evidence type="ECO:0000256" key="2">
    <source>
        <dbReference type="PIRNR" id="PIRNR002070"/>
    </source>
</evidence>
<evidence type="ECO:0000313" key="5">
    <source>
        <dbReference type="EMBL" id="GED06409.1"/>
    </source>
</evidence>
<evidence type="ECO:0000256" key="1">
    <source>
        <dbReference type="ARBA" id="ARBA00023125"/>
    </source>
</evidence>
<dbReference type="GO" id="GO:0003697">
    <property type="term" value="F:single-stranded DNA binding"/>
    <property type="evidence" value="ECO:0007669"/>
    <property type="project" value="InterPro"/>
</dbReference>
<evidence type="ECO:0000256" key="3">
    <source>
        <dbReference type="RuleBase" id="RU000524"/>
    </source>
</evidence>
<dbReference type="PROSITE" id="PS50935">
    <property type="entry name" value="SSB"/>
    <property type="match status" value="1"/>
</dbReference>
<dbReference type="EMBL" id="BJNY01000010">
    <property type="protein sequence ID" value="GED06409.1"/>
    <property type="molecule type" value="Genomic_DNA"/>
</dbReference>
<comment type="caution">
    <text evidence="5">The sequence shown here is derived from an EMBL/GenBank/DDBJ whole genome shotgun (WGS) entry which is preliminary data.</text>
</comment>
<dbReference type="AlphaFoldDB" id="A0A4Y4DM37"/>
<keyword evidence="6" id="KW-1185">Reference proteome</keyword>
<dbReference type="Pfam" id="PF00436">
    <property type="entry name" value="SSB"/>
    <property type="match status" value="1"/>
</dbReference>
<organism evidence="5 6">
    <name type="scientific">Glutamicibacter uratoxydans</name>
    <name type="common">Arthrobacter uratoxydans</name>
    <dbReference type="NCBI Taxonomy" id="43667"/>
    <lineage>
        <taxon>Bacteria</taxon>
        <taxon>Bacillati</taxon>
        <taxon>Actinomycetota</taxon>
        <taxon>Actinomycetes</taxon>
        <taxon>Micrococcales</taxon>
        <taxon>Micrococcaceae</taxon>
        <taxon>Glutamicibacter</taxon>
    </lineage>
</organism>
<accession>A0A4Y4DM37</accession>
<proteinExistence type="predicted"/>
<gene>
    <name evidence="5" type="ORF">AUR04nite_19410</name>
</gene>
<name>A0A4Y4DM37_GLUUR</name>
<dbReference type="Proteomes" id="UP000316612">
    <property type="component" value="Unassembled WGS sequence"/>
</dbReference>
<dbReference type="PIRSF" id="PIRSF002070">
    <property type="entry name" value="SSB"/>
    <property type="match status" value="1"/>
</dbReference>
<dbReference type="InterPro" id="IPR012340">
    <property type="entry name" value="NA-bd_OB-fold"/>
</dbReference>
<sequence length="149" mass="16541">MADMITIRGVVGTDPQLTITPKGVSVLKFRVASHENRRDRDTGEWNEGPTNWYSATAFRGLAENTMESIVQGDHVVLFGKLQIRQFDREDGTRGTSADVEIYALGHDLKYGISQFTRTRSENVSPERSIHGTAQKAQKNSWAGEESDAA</sequence>